<comment type="caution">
    <text evidence="2">The sequence shown here is derived from an EMBL/GenBank/DDBJ whole genome shotgun (WGS) entry which is preliminary data.</text>
</comment>
<sequence>MTKFILTTKFNSLYGQSFNILYGKMKKYILLLYNVFIKIYGFRHVIFNHFFSYFTKHPVISNTDLTLDKIIVSKCSVSRYGDGEFSLISGKSLFFQPFYPVLQQKLQEILISERNNHIVCIPYAIIDTTAFIDSAKSYWKRYLSINRHQIYKKLDLNKNYFDSLVTRLYVDYTDKNKAAERFTKFKSLWHEKNILIVEGDKSRLGVGNDLFFDAKAIGRIICPSIDAFAKYDLIIKSIEDHHSNYDLILLALGPTATVIAYDLYDLKCPVVDIGHIDIEYEWFCNKADFKVPVKNKFIGEIPGGTDVNESCDDIDYKKSILVTID</sequence>
<accession>A0A4R5AV12</accession>
<dbReference type="OrthoDB" id="796510at2"/>
<evidence type="ECO:0000259" key="1">
    <source>
        <dbReference type="Pfam" id="PF08759"/>
    </source>
</evidence>
<organism evidence="2 3">
    <name type="scientific">Flavobacterium caseinilyticum</name>
    <dbReference type="NCBI Taxonomy" id="2541732"/>
    <lineage>
        <taxon>Bacteria</taxon>
        <taxon>Pseudomonadati</taxon>
        <taxon>Bacteroidota</taxon>
        <taxon>Flavobacteriia</taxon>
        <taxon>Flavobacteriales</taxon>
        <taxon>Flavobacteriaceae</taxon>
        <taxon>Flavobacterium</taxon>
    </lineage>
</organism>
<dbReference type="Proteomes" id="UP000295278">
    <property type="component" value="Unassembled WGS sequence"/>
</dbReference>
<dbReference type="InterPro" id="IPR014869">
    <property type="entry name" value="GT-D"/>
</dbReference>
<proteinExistence type="predicted"/>
<dbReference type="AlphaFoldDB" id="A0A4R5AV12"/>
<reference evidence="2 3" key="1">
    <citation type="submission" date="2019-03" db="EMBL/GenBank/DDBJ databases">
        <title>Flavobacterium AT-3-2 sp. nov., isolated from arctic soil.</title>
        <authorList>
            <person name="Chaudhary D.K."/>
        </authorList>
    </citation>
    <scope>NUCLEOTIDE SEQUENCE [LARGE SCALE GENOMIC DNA]</scope>
    <source>
        <strain evidence="2 3">AT-3-2</strain>
    </source>
</reference>
<dbReference type="GO" id="GO:0016740">
    <property type="term" value="F:transferase activity"/>
    <property type="evidence" value="ECO:0007669"/>
    <property type="project" value="UniProtKB-KW"/>
</dbReference>
<evidence type="ECO:0000313" key="3">
    <source>
        <dbReference type="Proteomes" id="UP000295278"/>
    </source>
</evidence>
<keyword evidence="2" id="KW-0808">Transferase</keyword>
<evidence type="ECO:0000313" key="2">
    <source>
        <dbReference type="EMBL" id="TDD75930.1"/>
    </source>
</evidence>
<dbReference type="EMBL" id="SMFM01000004">
    <property type="protein sequence ID" value="TDD75930.1"/>
    <property type="molecule type" value="Genomic_DNA"/>
</dbReference>
<keyword evidence="3" id="KW-1185">Reference proteome</keyword>
<protein>
    <submittedName>
        <fullName evidence="2">SP_1767 family glycosyltransferase</fullName>
    </submittedName>
</protein>
<feature type="domain" description="Glycosyltransferase GT-D fold" evidence="1">
    <location>
        <begin position="77"/>
        <end position="300"/>
    </location>
</feature>
<name>A0A4R5AV12_9FLAO</name>
<dbReference type="Pfam" id="PF08759">
    <property type="entry name" value="GT-D"/>
    <property type="match status" value="1"/>
</dbReference>
<dbReference type="NCBIfam" id="TIGR03728">
    <property type="entry name" value="glyco_access_1"/>
    <property type="match status" value="1"/>
</dbReference>
<gene>
    <name evidence="2" type="ORF">E0F89_10235</name>
</gene>